<evidence type="ECO:0000259" key="1">
    <source>
        <dbReference type="Pfam" id="PF14870"/>
    </source>
</evidence>
<dbReference type="InterPro" id="IPR052025">
    <property type="entry name" value="Xyloglucanase_GH74"/>
</dbReference>
<dbReference type="SUPFAM" id="SSF110296">
    <property type="entry name" value="Oligoxyloglucan reducing end-specific cellobiohydrolase"/>
    <property type="match status" value="2"/>
</dbReference>
<dbReference type="RefSeq" id="WP_206728635.1">
    <property type="nucleotide sequence ID" value="NZ_CP071090.1"/>
</dbReference>
<feature type="domain" description="Photosynthesis system II assembly factor Ycf48/Hcf136-like" evidence="1">
    <location>
        <begin position="183"/>
        <end position="478"/>
    </location>
</feature>
<dbReference type="EMBL" id="CP071090">
    <property type="protein sequence ID" value="QSQ27108.1"/>
    <property type="molecule type" value="Genomic_DNA"/>
</dbReference>
<reference evidence="2 3" key="1">
    <citation type="submission" date="2021-02" db="EMBL/GenBank/DDBJ databases">
        <title>De Novo genome assembly of isolated myxobacteria.</title>
        <authorList>
            <person name="Stevens D.C."/>
        </authorList>
    </citation>
    <scope>NUCLEOTIDE SEQUENCE [LARGE SCALE GENOMIC DNA]</scope>
    <source>
        <strain evidence="3">SCPEA02</strain>
    </source>
</reference>
<evidence type="ECO:0000313" key="3">
    <source>
        <dbReference type="Proteomes" id="UP000662747"/>
    </source>
</evidence>
<dbReference type="InterPro" id="IPR028203">
    <property type="entry name" value="PSII_CF48-like_dom"/>
</dbReference>
<dbReference type="Pfam" id="PF14870">
    <property type="entry name" value="PSII_BNR"/>
    <property type="match status" value="1"/>
</dbReference>
<dbReference type="PANTHER" id="PTHR43739:SF5">
    <property type="entry name" value="EXO-ALPHA-SIALIDASE"/>
    <property type="match status" value="1"/>
</dbReference>
<dbReference type="InterPro" id="IPR015943">
    <property type="entry name" value="WD40/YVTN_repeat-like_dom_sf"/>
</dbReference>
<name>A0ABX7P9G3_9BACT</name>
<accession>A0ABX7P9G3</accession>
<gene>
    <name evidence="2" type="ORF">JY651_20300</name>
</gene>
<keyword evidence="3" id="KW-1185">Reference proteome</keyword>
<dbReference type="Gene3D" id="2.130.10.10">
    <property type="entry name" value="YVTN repeat-like/Quinoprotein amine dehydrogenase"/>
    <property type="match status" value="5"/>
</dbReference>
<organism evidence="2 3">
    <name type="scientific">Pyxidicoccus parkwayensis</name>
    <dbReference type="NCBI Taxonomy" id="2813578"/>
    <lineage>
        <taxon>Bacteria</taxon>
        <taxon>Pseudomonadati</taxon>
        <taxon>Myxococcota</taxon>
        <taxon>Myxococcia</taxon>
        <taxon>Myxococcales</taxon>
        <taxon>Cystobacterineae</taxon>
        <taxon>Myxococcaceae</taxon>
        <taxon>Pyxidicoccus</taxon>
    </lineage>
</organism>
<protein>
    <recommendedName>
        <fullName evidence="1">Photosynthesis system II assembly factor Ycf48/Hcf136-like domain-containing protein</fullName>
    </recommendedName>
</protein>
<dbReference type="CDD" id="cd15482">
    <property type="entry name" value="Sialidase_non-viral"/>
    <property type="match status" value="2"/>
</dbReference>
<sequence>MSGASFAGEKDDPNARKRAMDEWYNESYGKPHGKEFRKGGPWSASFRKFMNDAAAKERAKYASMLPGTSNPLTASGDPTASIAATGTTWVNIGPTKANYMQNGSTSLNKTDAGRVRDIIVDKNNPSIIYVAFSGGGVWKSIDGGTTWTPRSETLGSLSTGSLAMDPNNSNTLYLGLGDPFDGTGIGLVKSTDGGNTWFNPVYLGSATEIADLIVAPGDSNIVLAATNAGLFRSVDAGASWSAISLSTGFAGVPYGWSIEWTGGTKFVATIDADPALASGTNQGQVWSSSDNGATWTRATGVTSTAGLERITVAAAPSNRNTVYALAANPSGDLADIYKSTNGGVSFTALSAGGKRYKNGNAEGRTVSTVFNTQGWYDQLLVVHPTDPNLVFFGGALHLAKTTDGGSTYSQVTNWLGQFSLPYVHADFHAATFDPTGTKLYVGNDGGLFFSTDGGATFSDSMNVGIASHLIYDIGISAANRDAVIAGLQDNGTRVRVSNTAVYNQEIGGDGFDCEIHPTNASLMLGSLYYARIQRSTDGGLNWTSACSGITECNNSSTAPFTTRLALGPADATGNTVYTHSNTKVYKSTNFGTSWTALGVSGLPTTSLFIRNVGAAKSNGNVVGVVANSGRVFLSNNGGSTWTTPAALPNNGLSLSDITFDPTNANTVYVGSVAPDGTKNHLWKSTDFGASWTVIENGLPAGVPVNTVAVDPGSNTTLYAATHLGVYRSTDAGASWTRFGAGMPLVNVTDVAILPDSSLVRAATFGRSVWELRP</sequence>
<proteinExistence type="predicted"/>
<dbReference type="PANTHER" id="PTHR43739">
    <property type="entry name" value="XYLOGLUCANASE (EUROFUNG)"/>
    <property type="match status" value="1"/>
</dbReference>
<evidence type="ECO:0000313" key="2">
    <source>
        <dbReference type="EMBL" id="QSQ27108.1"/>
    </source>
</evidence>
<dbReference type="Proteomes" id="UP000662747">
    <property type="component" value="Chromosome"/>
</dbReference>